<dbReference type="InterPro" id="IPR051084">
    <property type="entry name" value="H+-coupled_symporters"/>
</dbReference>
<feature type="transmembrane region" description="Helical" evidence="11">
    <location>
        <begin position="186"/>
        <end position="205"/>
    </location>
</feature>
<keyword evidence="4" id="KW-1003">Cell membrane</keyword>
<dbReference type="Gene3D" id="1.20.1250.20">
    <property type="entry name" value="MFS general substrate transporter like domains"/>
    <property type="match status" value="2"/>
</dbReference>
<dbReference type="EMBL" id="JACBZR010000001">
    <property type="protein sequence ID" value="NYI75847.1"/>
    <property type="molecule type" value="Genomic_DNA"/>
</dbReference>
<dbReference type="Proteomes" id="UP000564496">
    <property type="component" value="Unassembled WGS sequence"/>
</dbReference>
<comment type="caution">
    <text evidence="13">The sequence shown here is derived from an EMBL/GenBank/DDBJ whole genome shotgun (WGS) entry which is preliminary data.</text>
</comment>
<dbReference type="InterPro" id="IPR036259">
    <property type="entry name" value="MFS_trans_sf"/>
</dbReference>
<dbReference type="PROSITE" id="PS00216">
    <property type="entry name" value="SUGAR_TRANSPORT_1"/>
    <property type="match status" value="1"/>
</dbReference>
<evidence type="ECO:0000256" key="8">
    <source>
        <dbReference type="ARBA" id="ARBA00023136"/>
    </source>
</evidence>
<dbReference type="PANTHER" id="PTHR43528:SF1">
    <property type="entry name" value="ALPHA-KETOGLUTARATE PERMEASE"/>
    <property type="match status" value="1"/>
</dbReference>
<comment type="subcellular location">
    <subcellularLocation>
        <location evidence="1">Cell membrane</location>
        <topology evidence="1">Multi-pass membrane protein</topology>
    </subcellularLocation>
</comment>
<name>A0A7Z0IQN1_9ACTN</name>
<dbReference type="SUPFAM" id="SSF103473">
    <property type="entry name" value="MFS general substrate transporter"/>
    <property type="match status" value="1"/>
</dbReference>
<dbReference type="InterPro" id="IPR011701">
    <property type="entry name" value="MFS"/>
</dbReference>
<evidence type="ECO:0000256" key="3">
    <source>
        <dbReference type="ARBA" id="ARBA00022448"/>
    </source>
</evidence>
<feature type="transmembrane region" description="Helical" evidence="11">
    <location>
        <begin position="110"/>
        <end position="130"/>
    </location>
</feature>
<evidence type="ECO:0000313" key="14">
    <source>
        <dbReference type="Proteomes" id="UP000564496"/>
    </source>
</evidence>
<feature type="transmembrane region" description="Helical" evidence="11">
    <location>
        <begin position="56"/>
        <end position="78"/>
    </location>
</feature>
<evidence type="ECO:0000256" key="9">
    <source>
        <dbReference type="ARBA" id="ARBA00037295"/>
    </source>
</evidence>
<comment type="function">
    <text evidence="9">May be a proton symporter involved in the uptake of osmolytes such as proline and glycine betaine.</text>
</comment>
<protein>
    <recommendedName>
        <fullName evidence="10">Putative proline/betaine transporter</fullName>
    </recommendedName>
</protein>
<dbReference type="AlphaFoldDB" id="A0A7Z0IQN1"/>
<keyword evidence="5 11" id="KW-0812">Transmembrane</keyword>
<evidence type="ECO:0000256" key="6">
    <source>
        <dbReference type="ARBA" id="ARBA00022847"/>
    </source>
</evidence>
<keyword evidence="6" id="KW-0769">Symport</keyword>
<accession>A0A7Z0IQN1</accession>
<evidence type="ECO:0000313" key="13">
    <source>
        <dbReference type="EMBL" id="NYI75847.1"/>
    </source>
</evidence>
<gene>
    <name evidence="13" type="ORF">BJ988_000495</name>
</gene>
<dbReference type="PROSITE" id="PS00217">
    <property type="entry name" value="SUGAR_TRANSPORT_2"/>
    <property type="match status" value="1"/>
</dbReference>
<dbReference type="Pfam" id="PF07690">
    <property type="entry name" value="MFS_1"/>
    <property type="match status" value="1"/>
</dbReference>
<feature type="transmembrane region" description="Helical" evidence="11">
    <location>
        <begin position="277"/>
        <end position="298"/>
    </location>
</feature>
<feature type="transmembrane region" description="Helical" evidence="11">
    <location>
        <begin position="151"/>
        <end position="174"/>
    </location>
</feature>
<dbReference type="FunFam" id="1.20.1250.20:FF:000001">
    <property type="entry name" value="Dicarboxylate MFS transporter"/>
    <property type="match status" value="1"/>
</dbReference>
<feature type="transmembrane region" description="Helical" evidence="11">
    <location>
        <begin position="20"/>
        <end position="44"/>
    </location>
</feature>
<keyword evidence="8 11" id="KW-0472">Membrane</keyword>
<dbReference type="PANTHER" id="PTHR43528">
    <property type="entry name" value="ALPHA-KETOGLUTARATE PERMEASE"/>
    <property type="match status" value="1"/>
</dbReference>
<evidence type="ECO:0000256" key="4">
    <source>
        <dbReference type="ARBA" id="ARBA00022475"/>
    </source>
</evidence>
<dbReference type="GO" id="GO:0005886">
    <property type="term" value="C:plasma membrane"/>
    <property type="evidence" value="ECO:0007669"/>
    <property type="project" value="UniProtKB-SubCell"/>
</dbReference>
<dbReference type="InterPro" id="IPR005829">
    <property type="entry name" value="Sugar_transporter_CS"/>
</dbReference>
<evidence type="ECO:0000256" key="2">
    <source>
        <dbReference type="ARBA" id="ARBA00008240"/>
    </source>
</evidence>
<dbReference type="InterPro" id="IPR020846">
    <property type="entry name" value="MFS_dom"/>
</dbReference>
<comment type="similarity">
    <text evidence="2">Belongs to the major facilitator superfamily. Metabolite:H+ Symporter (MHS) family (TC 2.A.1.6) family.</text>
</comment>
<dbReference type="GO" id="GO:0015293">
    <property type="term" value="F:symporter activity"/>
    <property type="evidence" value="ECO:0007669"/>
    <property type="project" value="UniProtKB-KW"/>
</dbReference>
<feature type="transmembrane region" description="Helical" evidence="11">
    <location>
        <begin position="398"/>
        <end position="419"/>
    </location>
</feature>
<evidence type="ECO:0000259" key="12">
    <source>
        <dbReference type="PROSITE" id="PS50850"/>
    </source>
</evidence>
<feature type="transmembrane region" description="Helical" evidence="11">
    <location>
        <begin position="331"/>
        <end position="359"/>
    </location>
</feature>
<feature type="domain" description="Major facilitator superfamily (MFS) profile" evidence="12">
    <location>
        <begin position="14"/>
        <end position="423"/>
    </location>
</feature>
<keyword evidence="7 11" id="KW-1133">Transmembrane helix</keyword>
<feature type="transmembrane region" description="Helical" evidence="11">
    <location>
        <begin position="240"/>
        <end position="265"/>
    </location>
</feature>
<feature type="transmembrane region" description="Helical" evidence="11">
    <location>
        <begin position="371"/>
        <end position="392"/>
    </location>
</feature>
<keyword evidence="3" id="KW-0813">Transport</keyword>
<sequence>MSVKHISAATRRRALVAGTVGNFVEWFDFVVYGALAVVLGPLFFPSGSPTAATLSVFATFAVAFLFRPLGGYVFGVIGDRLGRRVALSGTVLLMSGSTMAIGILPTADALGVWAAVLLVAIRCLQGVAVGGEWSGSTVYLVEFGGGRNRSLLASLTPAGAWVGAMAGVGIVAALSATLGPDAVQSWGWRVPFLLAGPLGLVGFYMRRRLRDTPAFEALKLADNIERQPVRRAFRTHKTAMLFIFVGAAMGAAAGYMLIAYMVSYLTGTVGVPLGTALLTNMIALGVSTIGTIGSGYLADRIGRKPVFLSALILLMVLAVPLFLLIGTGGLAGILVGQCVLGILTGAMLAPFAVLCVELFPAEVRYAASGVSYSLGAGLLGGISPLVAATLVATTGSPLAPAVYLSLMLFITLLAALAFLRETLVSTPDGALEAAEAPSA</sequence>
<evidence type="ECO:0000256" key="1">
    <source>
        <dbReference type="ARBA" id="ARBA00004651"/>
    </source>
</evidence>
<proteinExistence type="inferred from homology"/>
<reference evidence="13 14" key="1">
    <citation type="submission" date="2020-07" db="EMBL/GenBank/DDBJ databases">
        <title>Sequencing the genomes of 1000 actinobacteria strains.</title>
        <authorList>
            <person name="Klenk H.-P."/>
        </authorList>
    </citation>
    <scope>NUCLEOTIDE SEQUENCE [LARGE SCALE GENOMIC DNA]</scope>
    <source>
        <strain evidence="13 14">DSM 26487</strain>
    </source>
</reference>
<dbReference type="RefSeq" id="WP_179656521.1">
    <property type="nucleotide sequence ID" value="NZ_JACBZR010000001.1"/>
</dbReference>
<evidence type="ECO:0000256" key="10">
    <source>
        <dbReference type="ARBA" id="ARBA00039918"/>
    </source>
</evidence>
<evidence type="ECO:0000256" key="7">
    <source>
        <dbReference type="ARBA" id="ARBA00022989"/>
    </source>
</evidence>
<feature type="transmembrane region" description="Helical" evidence="11">
    <location>
        <begin position="305"/>
        <end position="325"/>
    </location>
</feature>
<organism evidence="13 14">
    <name type="scientific">Nocardioides panzhihuensis</name>
    <dbReference type="NCBI Taxonomy" id="860243"/>
    <lineage>
        <taxon>Bacteria</taxon>
        <taxon>Bacillati</taxon>
        <taxon>Actinomycetota</taxon>
        <taxon>Actinomycetes</taxon>
        <taxon>Propionibacteriales</taxon>
        <taxon>Nocardioidaceae</taxon>
        <taxon>Nocardioides</taxon>
    </lineage>
</organism>
<feature type="transmembrane region" description="Helical" evidence="11">
    <location>
        <begin position="85"/>
        <end position="104"/>
    </location>
</feature>
<dbReference type="PROSITE" id="PS50850">
    <property type="entry name" value="MFS"/>
    <property type="match status" value="1"/>
</dbReference>
<evidence type="ECO:0000256" key="5">
    <source>
        <dbReference type="ARBA" id="ARBA00022692"/>
    </source>
</evidence>
<evidence type="ECO:0000256" key="11">
    <source>
        <dbReference type="SAM" id="Phobius"/>
    </source>
</evidence>
<keyword evidence="14" id="KW-1185">Reference proteome</keyword>